<dbReference type="AlphaFoldDB" id="A0A6N8IZU4"/>
<dbReference type="Proteomes" id="UP000469385">
    <property type="component" value="Unassembled WGS sequence"/>
</dbReference>
<comment type="caution">
    <text evidence="2">The sequence shown here is derived from an EMBL/GenBank/DDBJ whole genome shotgun (WGS) entry which is preliminary data.</text>
</comment>
<accession>A0A6N8IZU4</accession>
<sequence length="324" mass="35128">MSVAEPPFALATWSRSDGLEIGGTLPQAQFPIYSVTKVFIAVCILRLVEQGRLALDAPLLHLSNLPELESGITLRHVLSHTSGLPDYGGVKAYHEAVRQHPGNPWTFDTFRAHTLAKPLLFPPGQGWAYSNPGYMLLKEILQAVHGLDFRDIVALEICRPLALSRTRVVDSQASMEDLAPALSRQISVDGQSQSVPARYHPGWVLHGLIASTAEELVRFIEALFGGRLLGAKTMAEMVRMRRVPGVHPPWYEPSYGLGIMGDPASPAGPVFGHTGGGPGYSASAFAQFDANGLARVDCALCADEELWAERMVFDRLLASPGRGK</sequence>
<keyword evidence="3" id="KW-1185">Reference proteome</keyword>
<dbReference type="InterPro" id="IPR001466">
    <property type="entry name" value="Beta-lactam-related"/>
</dbReference>
<dbReference type="GO" id="GO:0016787">
    <property type="term" value="F:hydrolase activity"/>
    <property type="evidence" value="ECO:0007669"/>
    <property type="project" value="UniProtKB-KW"/>
</dbReference>
<name>A0A6N8IZU4_9BURK</name>
<evidence type="ECO:0000313" key="2">
    <source>
        <dbReference type="EMBL" id="MVQ32082.1"/>
    </source>
</evidence>
<gene>
    <name evidence="2" type="ORF">GON04_21660</name>
</gene>
<feature type="domain" description="Beta-lactamase-related" evidence="1">
    <location>
        <begin position="27"/>
        <end position="286"/>
    </location>
</feature>
<evidence type="ECO:0000313" key="3">
    <source>
        <dbReference type="Proteomes" id="UP000469385"/>
    </source>
</evidence>
<dbReference type="PANTHER" id="PTHR46825:SF7">
    <property type="entry name" value="D-ALANYL-D-ALANINE CARBOXYPEPTIDASE"/>
    <property type="match status" value="1"/>
</dbReference>
<dbReference type="PANTHER" id="PTHR46825">
    <property type="entry name" value="D-ALANYL-D-ALANINE-CARBOXYPEPTIDASE/ENDOPEPTIDASE AMPH"/>
    <property type="match status" value="1"/>
</dbReference>
<keyword evidence="2" id="KW-0378">Hydrolase</keyword>
<protein>
    <submittedName>
        <fullName evidence="2">Serine hydrolase</fullName>
    </submittedName>
</protein>
<dbReference type="RefSeq" id="WP_157400074.1">
    <property type="nucleotide sequence ID" value="NZ_WSEL01000009.1"/>
</dbReference>
<dbReference type="Gene3D" id="3.40.710.10">
    <property type="entry name" value="DD-peptidase/beta-lactamase superfamily"/>
    <property type="match status" value="1"/>
</dbReference>
<evidence type="ECO:0000259" key="1">
    <source>
        <dbReference type="Pfam" id="PF00144"/>
    </source>
</evidence>
<dbReference type="SUPFAM" id="SSF56601">
    <property type="entry name" value="beta-lactamase/transpeptidase-like"/>
    <property type="match status" value="1"/>
</dbReference>
<dbReference type="InterPro" id="IPR012338">
    <property type="entry name" value="Beta-lactam/transpept-like"/>
</dbReference>
<proteinExistence type="predicted"/>
<dbReference type="InterPro" id="IPR050491">
    <property type="entry name" value="AmpC-like"/>
</dbReference>
<reference evidence="2 3" key="1">
    <citation type="submission" date="2019-12" db="EMBL/GenBank/DDBJ databases">
        <authorList>
            <person name="Huq M.A."/>
        </authorList>
    </citation>
    <scope>NUCLEOTIDE SEQUENCE [LARGE SCALE GENOMIC DNA]</scope>
    <source>
        <strain evidence="2 3">MAH-25</strain>
    </source>
</reference>
<dbReference type="Pfam" id="PF00144">
    <property type="entry name" value="Beta-lactamase"/>
    <property type="match status" value="1"/>
</dbReference>
<dbReference type="EMBL" id="WSEL01000009">
    <property type="protein sequence ID" value="MVQ32082.1"/>
    <property type="molecule type" value="Genomic_DNA"/>
</dbReference>
<organism evidence="2 3">
    <name type="scientific">Ramlibacter pinisoli</name>
    <dbReference type="NCBI Taxonomy" id="2682844"/>
    <lineage>
        <taxon>Bacteria</taxon>
        <taxon>Pseudomonadati</taxon>
        <taxon>Pseudomonadota</taxon>
        <taxon>Betaproteobacteria</taxon>
        <taxon>Burkholderiales</taxon>
        <taxon>Comamonadaceae</taxon>
        <taxon>Ramlibacter</taxon>
    </lineage>
</organism>